<keyword evidence="1" id="KW-0472">Membrane</keyword>
<proteinExistence type="predicted"/>
<dbReference type="EMBL" id="JAODUP010000040">
    <property type="protein sequence ID" value="KAK2166225.1"/>
    <property type="molecule type" value="Genomic_DNA"/>
</dbReference>
<evidence type="ECO:0000313" key="3">
    <source>
        <dbReference type="Proteomes" id="UP001208570"/>
    </source>
</evidence>
<accession>A0AAD9NDP4</accession>
<dbReference type="PANTHER" id="PTHR31389:SF4">
    <property type="entry name" value="LD39211P"/>
    <property type="match status" value="1"/>
</dbReference>
<dbReference type="Proteomes" id="UP001208570">
    <property type="component" value="Unassembled WGS sequence"/>
</dbReference>
<organism evidence="2 3">
    <name type="scientific">Paralvinella palmiformis</name>
    <dbReference type="NCBI Taxonomy" id="53620"/>
    <lineage>
        <taxon>Eukaryota</taxon>
        <taxon>Metazoa</taxon>
        <taxon>Spiralia</taxon>
        <taxon>Lophotrochozoa</taxon>
        <taxon>Annelida</taxon>
        <taxon>Polychaeta</taxon>
        <taxon>Sedentaria</taxon>
        <taxon>Canalipalpata</taxon>
        <taxon>Terebellida</taxon>
        <taxon>Terebelliformia</taxon>
        <taxon>Alvinellidae</taxon>
        <taxon>Paralvinella</taxon>
    </lineage>
</organism>
<keyword evidence="3" id="KW-1185">Reference proteome</keyword>
<keyword evidence="1" id="KW-0812">Transmembrane</keyword>
<protein>
    <submittedName>
        <fullName evidence="2">Uncharacterized protein</fullName>
    </submittedName>
</protein>
<reference evidence="2" key="1">
    <citation type="journal article" date="2023" name="Mol. Biol. Evol.">
        <title>Third-Generation Sequencing Reveals the Adaptive Role of the Epigenome in Three Deep-Sea Polychaetes.</title>
        <authorList>
            <person name="Perez M."/>
            <person name="Aroh O."/>
            <person name="Sun Y."/>
            <person name="Lan Y."/>
            <person name="Juniper S.K."/>
            <person name="Young C.R."/>
            <person name="Angers B."/>
            <person name="Qian P.Y."/>
        </authorList>
    </citation>
    <scope>NUCLEOTIDE SEQUENCE</scope>
    <source>
        <strain evidence="2">P08H-3</strain>
    </source>
</reference>
<keyword evidence="1" id="KW-1133">Transmembrane helix</keyword>
<gene>
    <name evidence="2" type="ORF">LSH36_40g00027</name>
</gene>
<feature type="transmembrane region" description="Helical" evidence="1">
    <location>
        <begin position="12"/>
        <end position="30"/>
    </location>
</feature>
<comment type="caution">
    <text evidence="2">The sequence shown here is derived from an EMBL/GenBank/DDBJ whole genome shotgun (WGS) entry which is preliminary data.</text>
</comment>
<name>A0AAD9NDP4_9ANNE</name>
<dbReference type="Pfam" id="PF07801">
    <property type="entry name" value="DUF1647"/>
    <property type="match status" value="1"/>
</dbReference>
<evidence type="ECO:0000256" key="1">
    <source>
        <dbReference type="SAM" id="Phobius"/>
    </source>
</evidence>
<dbReference type="InterPro" id="IPR012444">
    <property type="entry name" value="DUF1647"/>
</dbReference>
<sequence>MTMIFKKGTGCFKLPILVVVGVICMTVMLLNKEWFISEEAFTFDEIESKVPIHYERSFILNGTDKAITIRGWPFRTHGLNTTFPPYYIDLNKYDLSNFTFITGSSSNHFEESKDLIASIQRFFPHKQIYYFDLGLKEKQIKQMRSWCNVVYRKFDSRPYPKHVSDLYSYAFKPLIIYEAIQIYDAVFWVDASGRLSPKVNHSNWSLIYQTARETGGIVQFDVTGRDTYQCTNTDMYRYLPADEEKLKSFEMLGANIVLLYRTEDVFRKIIRWWRLCALTKNCIEPRGHKRSCGKRVSPGVSICHRYDQSALNILAANMLNYEDLRLPKGSVFVETHRHPTTYYKLLIKGDGMAN</sequence>
<dbReference type="AlphaFoldDB" id="A0AAD9NDP4"/>
<dbReference type="PANTHER" id="PTHR31389">
    <property type="entry name" value="LD39211P"/>
    <property type="match status" value="1"/>
</dbReference>
<evidence type="ECO:0000313" key="2">
    <source>
        <dbReference type="EMBL" id="KAK2166225.1"/>
    </source>
</evidence>